<dbReference type="InterPro" id="IPR025857">
    <property type="entry name" value="MacB_PCD"/>
</dbReference>
<evidence type="ECO:0000256" key="2">
    <source>
        <dbReference type="ARBA" id="ARBA00022475"/>
    </source>
</evidence>
<keyword evidence="2" id="KW-1003">Cell membrane</keyword>
<evidence type="ECO:0000313" key="11">
    <source>
        <dbReference type="EMBL" id="PBD17506.1"/>
    </source>
</evidence>
<keyword evidence="5 7" id="KW-1133">Transmembrane helix</keyword>
<evidence type="ECO:0000259" key="8">
    <source>
        <dbReference type="Pfam" id="PF02687"/>
    </source>
</evidence>
<dbReference type="Gene3D" id="3.40.50.20">
    <property type="match status" value="1"/>
</dbReference>
<dbReference type="PANTHER" id="PTHR30572">
    <property type="entry name" value="MEMBRANE COMPONENT OF TRANSPORTER-RELATED"/>
    <property type="match status" value="1"/>
</dbReference>
<dbReference type="InterPro" id="IPR016185">
    <property type="entry name" value="PreATP-grasp_dom_sf"/>
</dbReference>
<comment type="caution">
    <text evidence="11">The sequence shown here is derived from an EMBL/GenBank/DDBJ whole genome shotgun (WGS) entry which is preliminary data.</text>
</comment>
<feature type="transmembrane region" description="Helical" evidence="7">
    <location>
        <begin position="347"/>
        <end position="374"/>
    </location>
</feature>
<feature type="transmembrane region" description="Helical" evidence="7">
    <location>
        <begin position="101"/>
        <end position="121"/>
    </location>
</feature>
<feature type="domain" description="Phosphoribosylglycinamide synthetase N-terminal" evidence="9">
    <location>
        <begin position="1"/>
        <end position="85"/>
    </location>
</feature>
<proteinExistence type="predicted"/>
<reference evidence="11" key="1">
    <citation type="submission" date="2017-09" db="EMBL/GenBank/DDBJ databases">
        <title>Yangia sp. SAOS 153D whole genome sequencing.</title>
        <authorList>
            <person name="Verma A."/>
            <person name="Krishnamurthi S."/>
        </authorList>
    </citation>
    <scope>NUCLEOTIDE SEQUENCE [LARGE SCALE GENOMIC DNA]</scope>
    <source>
        <strain evidence="11">SAOS 153D</strain>
    </source>
</reference>
<sequence>MNILILGGGGREHALAWAVMQNPKCDKLIVAPGNAGIAQIAECASLDVEDGGAVAEFAGENAIDLVIVGPEAPLAAGVADRLREATRMALKSMSAHKLRSFLTMLGIIIGITSVVSVVALGNGSQQKVLENIASIGTSTIDIRPGTGFGDRRANRVDTLVGGDAEALDGLAFAASVSPEVSTSATVIHGGTSASASVKGVSAGYFQLGAYTVTEGAAFTQGDLEARAQVAVLDSDAASTFFGGESPVGQRVMIGRVPLQVIGVVKSSGASFGPQSIKVFTPYTTAMARITGGETVDSISVQVADGYDMTEAETEITEVLTRRHGKVDFFLTNTDTIRETIQSTSKTLTWLISAIALISLFVGGIGVMNIMLVSVTERTREIGIRKAVGARQSDITAQFLIEAVLVCLIGGALGVALAYGLGAVLGVLAPSMRLVYSGATVAAAFGSATLIGVIFGYLPARSAAKLDPVVALARE</sequence>
<dbReference type="GO" id="GO:0004637">
    <property type="term" value="F:phosphoribosylamine-glycine ligase activity"/>
    <property type="evidence" value="ECO:0007669"/>
    <property type="project" value="InterPro"/>
</dbReference>
<keyword evidence="3 7" id="KW-0812">Transmembrane</keyword>
<evidence type="ECO:0000256" key="5">
    <source>
        <dbReference type="ARBA" id="ARBA00022989"/>
    </source>
</evidence>
<evidence type="ECO:0000259" key="10">
    <source>
        <dbReference type="Pfam" id="PF12704"/>
    </source>
</evidence>
<name>A0A2A3JQL9_9RHOB</name>
<dbReference type="GO" id="GO:0022857">
    <property type="term" value="F:transmembrane transporter activity"/>
    <property type="evidence" value="ECO:0007669"/>
    <property type="project" value="TreeGrafter"/>
</dbReference>
<keyword evidence="4" id="KW-1278">Translocase</keyword>
<evidence type="ECO:0000256" key="6">
    <source>
        <dbReference type="ARBA" id="ARBA00023136"/>
    </source>
</evidence>
<evidence type="ECO:0000259" key="9">
    <source>
        <dbReference type="Pfam" id="PF02844"/>
    </source>
</evidence>
<dbReference type="GO" id="GO:0009113">
    <property type="term" value="P:purine nucleobase biosynthetic process"/>
    <property type="evidence" value="ECO:0007669"/>
    <property type="project" value="InterPro"/>
</dbReference>
<feature type="domain" description="ABC3 transporter permease C-terminal" evidence="8">
    <location>
        <begin position="353"/>
        <end position="467"/>
    </location>
</feature>
<accession>A0A2A3JQL9</accession>
<feature type="transmembrane region" description="Helical" evidence="7">
    <location>
        <begin position="394"/>
        <end position="427"/>
    </location>
</feature>
<comment type="subcellular location">
    <subcellularLocation>
        <location evidence="1">Cell membrane</location>
        <topology evidence="1">Multi-pass membrane protein</topology>
    </subcellularLocation>
</comment>
<organism evidence="11">
    <name type="scientific">Alloyangia mangrovi</name>
    <dbReference type="NCBI Taxonomy" id="1779329"/>
    <lineage>
        <taxon>Bacteria</taxon>
        <taxon>Pseudomonadati</taxon>
        <taxon>Pseudomonadota</taxon>
        <taxon>Alphaproteobacteria</taxon>
        <taxon>Rhodobacterales</taxon>
        <taxon>Roseobacteraceae</taxon>
        <taxon>Alloyangia</taxon>
    </lineage>
</organism>
<evidence type="ECO:0000256" key="4">
    <source>
        <dbReference type="ARBA" id="ARBA00022967"/>
    </source>
</evidence>
<evidence type="ECO:0000256" key="1">
    <source>
        <dbReference type="ARBA" id="ARBA00004651"/>
    </source>
</evidence>
<dbReference type="InterPro" id="IPR003838">
    <property type="entry name" value="ABC3_permease_C"/>
</dbReference>
<feature type="domain" description="MacB-like periplasmic core" evidence="10">
    <location>
        <begin position="100"/>
        <end position="317"/>
    </location>
</feature>
<gene>
    <name evidence="11" type="ORF">CLG85_19765</name>
</gene>
<dbReference type="InterPro" id="IPR020562">
    <property type="entry name" value="PRibGlycinamide_synth_N"/>
</dbReference>
<dbReference type="Pfam" id="PF12704">
    <property type="entry name" value="MacB_PCD"/>
    <property type="match status" value="1"/>
</dbReference>
<dbReference type="PANTHER" id="PTHR30572:SF14">
    <property type="entry name" value="MACROLIDE EXPORT ATP-BINDING_PERMEASE PROTEIN MACB"/>
    <property type="match status" value="1"/>
</dbReference>
<dbReference type="Pfam" id="PF02844">
    <property type="entry name" value="GARS_N"/>
    <property type="match status" value="1"/>
</dbReference>
<dbReference type="GO" id="GO:0005886">
    <property type="term" value="C:plasma membrane"/>
    <property type="evidence" value="ECO:0007669"/>
    <property type="project" value="UniProtKB-SubCell"/>
</dbReference>
<evidence type="ECO:0000256" key="7">
    <source>
        <dbReference type="SAM" id="Phobius"/>
    </source>
</evidence>
<feature type="transmembrane region" description="Helical" evidence="7">
    <location>
        <begin position="433"/>
        <end position="457"/>
    </location>
</feature>
<dbReference type="Pfam" id="PF02687">
    <property type="entry name" value="FtsX"/>
    <property type="match status" value="1"/>
</dbReference>
<dbReference type="EMBL" id="NTHN01000372">
    <property type="protein sequence ID" value="PBD17506.1"/>
    <property type="molecule type" value="Genomic_DNA"/>
</dbReference>
<keyword evidence="6 7" id="KW-0472">Membrane</keyword>
<dbReference type="SUPFAM" id="SSF52440">
    <property type="entry name" value="PreATP-grasp domain"/>
    <property type="match status" value="1"/>
</dbReference>
<protein>
    <recommendedName>
        <fullName evidence="12">ABC transport system permease protein</fullName>
    </recommendedName>
</protein>
<evidence type="ECO:0008006" key="12">
    <source>
        <dbReference type="Google" id="ProtNLM"/>
    </source>
</evidence>
<dbReference type="OrthoDB" id="9802264at2"/>
<evidence type="ECO:0000256" key="3">
    <source>
        <dbReference type="ARBA" id="ARBA00022692"/>
    </source>
</evidence>
<dbReference type="InterPro" id="IPR050250">
    <property type="entry name" value="Macrolide_Exporter_MacB"/>
</dbReference>
<dbReference type="AlphaFoldDB" id="A0A2A3JQL9"/>